<dbReference type="RefSeq" id="WP_028373931.1">
    <property type="nucleotide sequence ID" value="NZ_CAAAJD010000031.1"/>
</dbReference>
<dbReference type="AlphaFoldDB" id="A0A0W0VY91"/>
<organism evidence="2 3">
    <name type="scientific">Legionella lansingensis</name>
    <dbReference type="NCBI Taxonomy" id="45067"/>
    <lineage>
        <taxon>Bacteria</taxon>
        <taxon>Pseudomonadati</taxon>
        <taxon>Pseudomonadota</taxon>
        <taxon>Gammaproteobacteria</taxon>
        <taxon>Legionellales</taxon>
        <taxon>Legionellaceae</taxon>
        <taxon>Legionella</taxon>
    </lineage>
</organism>
<reference evidence="2 3" key="1">
    <citation type="submission" date="2015-11" db="EMBL/GenBank/DDBJ databases">
        <title>Genomic analysis of 38 Legionella species identifies large and diverse effector repertoires.</title>
        <authorList>
            <person name="Burstein D."/>
            <person name="Amaro F."/>
            <person name="Zusman T."/>
            <person name="Lifshitz Z."/>
            <person name="Cohen O."/>
            <person name="Gilbert J.A."/>
            <person name="Pupko T."/>
            <person name="Shuman H.A."/>
            <person name="Segal G."/>
        </authorList>
    </citation>
    <scope>NUCLEOTIDE SEQUENCE [LARGE SCALE GENOMIC DNA]</scope>
    <source>
        <strain evidence="2 3">ATCC 49751</strain>
    </source>
</reference>
<keyword evidence="3" id="KW-1185">Reference proteome</keyword>
<accession>A0A0W0VY91</accession>
<proteinExistence type="predicted"/>
<dbReference type="Proteomes" id="UP000054869">
    <property type="component" value="Unassembled WGS sequence"/>
</dbReference>
<name>A0A0W0VY91_9GAMM</name>
<dbReference type="STRING" id="45067.Llan_0284"/>
<feature type="compositionally biased region" description="Basic and acidic residues" evidence="1">
    <location>
        <begin position="141"/>
        <end position="154"/>
    </location>
</feature>
<comment type="caution">
    <text evidence="2">The sequence shown here is derived from an EMBL/GenBank/DDBJ whole genome shotgun (WGS) entry which is preliminary data.</text>
</comment>
<feature type="region of interest" description="Disordered" evidence="1">
    <location>
        <begin position="136"/>
        <end position="160"/>
    </location>
</feature>
<sequence>MRKWLVKLYKDFVDRNPDVFAPHPNYAPDYKTFPYSEGDVKSRTSHFDFFTGSTLHSDLHKYQQFNPQITQTEFKQEVSQLPFGLHGYNVDNLKIELSQDSIEKTYQQHGVIQLREVPKKKDVLVIGCGNDPLTDDGGMPCKEESSYRSEHSHSDAVSIDPDLGKNPTFVAAFGERTILPLMKGKKFEKIVFEGFGFTHENQYALSDLKQLLASGGTIQIQGDPGVIDREISYEELQNMQSILEVFSPREKVEEPTNPSKLT</sequence>
<protein>
    <submittedName>
        <fullName evidence="2">Uncharacterized protein</fullName>
    </submittedName>
</protein>
<evidence type="ECO:0000256" key="1">
    <source>
        <dbReference type="SAM" id="MobiDB-lite"/>
    </source>
</evidence>
<evidence type="ECO:0000313" key="2">
    <source>
        <dbReference type="EMBL" id="KTD24979.1"/>
    </source>
</evidence>
<dbReference type="EMBL" id="LNYI01000006">
    <property type="protein sequence ID" value="KTD24979.1"/>
    <property type="molecule type" value="Genomic_DNA"/>
</dbReference>
<evidence type="ECO:0000313" key="3">
    <source>
        <dbReference type="Proteomes" id="UP000054869"/>
    </source>
</evidence>
<dbReference type="PATRIC" id="fig|45067.4.peg.298"/>
<gene>
    <name evidence="2" type="ORF">Llan_0284</name>
</gene>